<comment type="similarity">
    <text evidence="3 19">Belongs to the peptidase M14 family.</text>
</comment>
<keyword evidence="6" id="KW-0121">Carboxypeptidase</keyword>
<dbReference type="GO" id="GO:0098552">
    <property type="term" value="C:side of membrane"/>
    <property type="evidence" value="ECO:0007669"/>
    <property type="project" value="UniProtKB-KW"/>
</dbReference>
<evidence type="ECO:0000256" key="10">
    <source>
        <dbReference type="ARBA" id="ARBA00022801"/>
    </source>
</evidence>
<dbReference type="FunFam" id="3.40.630.10:FF:000050">
    <property type="entry name" value="Carboxypeptidase O"/>
    <property type="match status" value="1"/>
</dbReference>
<evidence type="ECO:0000313" key="21">
    <source>
        <dbReference type="Ensembl" id="ENSLLEP00000044266.1"/>
    </source>
</evidence>
<dbReference type="Proteomes" id="UP000694569">
    <property type="component" value="Unplaced"/>
</dbReference>
<accession>A0A8C5R033</accession>
<keyword evidence="10" id="KW-0378">Hydrolase</keyword>
<evidence type="ECO:0000259" key="20">
    <source>
        <dbReference type="PROSITE" id="PS52035"/>
    </source>
</evidence>
<evidence type="ECO:0000256" key="17">
    <source>
        <dbReference type="ARBA" id="ARBA00058352"/>
    </source>
</evidence>
<dbReference type="GeneTree" id="ENSGT00940000161508"/>
<keyword evidence="13" id="KW-0472">Membrane</keyword>
<evidence type="ECO:0000256" key="14">
    <source>
        <dbReference type="ARBA" id="ARBA00023157"/>
    </source>
</evidence>
<sequence>MEPGTQDCGQLALAQSIPAPNRLRSKRGDSFSSSTMYLLLLKAGILGILLSPQVLDGKEQYEGHQVLEVVPQNEVQVTCLKDICRSSLLDLWIPLEPDGIRVRTKVHVRIPSTALQSVKEDLLRCSLDFKILIENVKDIVGRIKENKNVRHKRSLENYNYEQYHPMEEIYSWITQMADNNKDFITQHSLGETYELRPMQYLKISQPSSQPKKIVWMDCGIHAREWIAPAFCQWFVKEIVQSCQSDPKMKKILSNVDVYVLPVLNIDGYTYTWTHERLWRKSRSKYHNGTCYGVDLNRNFDVNWCVEGSSTNCSSNAFCGDSPASEPETKALVNFVEKWKSDIICYLSIHSYSQLILTAYGYTTELPKNYNETVKVAQMAASELKKIHGTDYLAGTFAEQLYKASGTSQDWLCNQGIDFSYTLELRDNGTNQFILPEDQIRPTCEETMAAVMTIIEYINDKYFPNVASVSSVSLWLFTFTALQIVLCGLY</sequence>
<dbReference type="PROSITE" id="PS52035">
    <property type="entry name" value="PEPTIDASE_M14"/>
    <property type="match status" value="1"/>
</dbReference>
<dbReference type="SUPFAM" id="SSF53187">
    <property type="entry name" value="Zn-dependent exopeptidases"/>
    <property type="match status" value="1"/>
</dbReference>
<keyword evidence="4" id="KW-1003">Cell membrane</keyword>
<evidence type="ECO:0000256" key="8">
    <source>
        <dbReference type="ARBA" id="ARBA00022723"/>
    </source>
</evidence>
<keyword evidence="12" id="KW-0482">Metalloprotease</keyword>
<keyword evidence="14" id="KW-1015">Disulfide bond</keyword>
<evidence type="ECO:0000256" key="18">
    <source>
        <dbReference type="ARBA" id="ARBA00071404"/>
    </source>
</evidence>
<evidence type="ECO:0000256" key="2">
    <source>
        <dbReference type="ARBA" id="ARBA00004303"/>
    </source>
</evidence>
<dbReference type="GO" id="GO:0006508">
    <property type="term" value="P:proteolysis"/>
    <property type="evidence" value="ECO:0007669"/>
    <property type="project" value="UniProtKB-KW"/>
</dbReference>
<evidence type="ECO:0000256" key="16">
    <source>
        <dbReference type="ARBA" id="ARBA00023288"/>
    </source>
</evidence>
<evidence type="ECO:0000256" key="4">
    <source>
        <dbReference type="ARBA" id="ARBA00022475"/>
    </source>
</evidence>
<dbReference type="GO" id="GO:0005615">
    <property type="term" value="C:extracellular space"/>
    <property type="evidence" value="ECO:0007669"/>
    <property type="project" value="TreeGrafter"/>
</dbReference>
<evidence type="ECO:0000256" key="12">
    <source>
        <dbReference type="ARBA" id="ARBA00023049"/>
    </source>
</evidence>
<evidence type="ECO:0000256" key="11">
    <source>
        <dbReference type="ARBA" id="ARBA00022833"/>
    </source>
</evidence>
<keyword evidence="11" id="KW-0862">Zinc</keyword>
<organism evidence="21 22">
    <name type="scientific">Leptobrachium leishanense</name>
    <name type="common">Leishan spiny toad</name>
    <dbReference type="NCBI Taxonomy" id="445787"/>
    <lineage>
        <taxon>Eukaryota</taxon>
        <taxon>Metazoa</taxon>
        <taxon>Chordata</taxon>
        <taxon>Craniata</taxon>
        <taxon>Vertebrata</taxon>
        <taxon>Euteleostomi</taxon>
        <taxon>Amphibia</taxon>
        <taxon>Batrachia</taxon>
        <taxon>Anura</taxon>
        <taxon>Pelobatoidea</taxon>
        <taxon>Megophryidae</taxon>
        <taxon>Leptobrachium</taxon>
    </lineage>
</organism>
<dbReference type="PROSITE" id="PS00132">
    <property type="entry name" value="CARBOXYPEPT_ZN_1"/>
    <property type="match status" value="1"/>
</dbReference>
<keyword evidence="8" id="KW-0479">Metal-binding</keyword>
<protein>
    <recommendedName>
        <fullName evidence="18">Carboxypeptidase O</fullName>
    </recommendedName>
</protein>
<dbReference type="Pfam" id="PF00246">
    <property type="entry name" value="Peptidase_M14"/>
    <property type="match status" value="1"/>
</dbReference>
<dbReference type="InterPro" id="IPR057246">
    <property type="entry name" value="CARBOXYPEPT_ZN_1"/>
</dbReference>
<evidence type="ECO:0000256" key="13">
    <source>
        <dbReference type="ARBA" id="ARBA00023136"/>
    </source>
</evidence>
<keyword evidence="5" id="KW-0336">GPI-anchor</keyword>
<feature type="domain" description="Peptidase M14" evidence="20">
    <location>
        <begin position="162"/>
        <end position="457"/>
    </location>
</feature>
<evidence type="ECO:0000256" key="19">
    <source>
        <dbReference type="PROSITE-ProRule" id="PRU01379"/>
    </source>
</evidence>
<dbReference type="GO" id="GO:0008270">
    <property type="term" value="F:zinc ion binding"/>
    <property type="evidence" value="ECO:0007669"/>
    <property type="project" value="InterPro"/>
</dbReference>
<comment type="cofactor">
    <cofactor evidence="1">
        <name>Zn(2+)</name>
        <dbReference type="ChEBI" id="CHEBI:29105"/>
    </cofactor>
</comment>
<dbReference type="AlphaFoldDB" id="A0A8C5R033"/>
<evidence type="ECO:0000256" key="7">
    <source>
        <dbReference type="ARBA" id="ARBA00022670"/>
    </source>
</evidence>
<dbReference type="InterPro" id="IPR000834">
    <property type="entry name" value="Peptidase_M14"/>
</dbReference>
<evidence type="ECO:0000256" key="6">
    <source>
        <dbReference type="ARBA" id="ARBA00022645"/>
    </source>
</evidence>
<keyword evidence="16" id="KW-0449">Lipoprotein</keyword>
<dbReference type="GO" id="GO:0016324">
    <property type="term" value="C:apical plasma membrane"/>
    <property type="evidence" value="ECO:0007669"/>
    <property type="project" value="UniProtKB-SubCell"/>
</dbReference>
<feature type="active site" description="Proton donor/acceptor" evidence="19">
    <location>
        <position position="423"/>
    </location>
</feature>
<reference evidence="21" key="1">
    <citation type="submission" date="2025-08" db="UniProtKB">
        <authorList>
            <consortium name="Ensembl"/>
        </authorList>
    </citation>
    <scope>IDENTIFICATION</scope>
</reference>
<dbReference type="PANTHER" id="PTHR11705">
    <property type="entry name" value="PROTEASE FAMILY M14 CARBOXYPEPTIDASE A,B"/>
    <property type="match status" value="1"/>
</dbReference>
<name>A0A8C5R033_9ANUR</name>
<dbReference type="GO" id="GO:0004181">
    <property type="term" value="F:metallocarboxypeptidase activity"/>
    <property type="evidence" value="ECO:0007669"/>
    <property type="project" value="InterPro"/>
</dbReference>
<dbReference type="Gene3D" id="3.30.70.340">
    <property type="entry name" value="Metallocarboxypeptidase-like"/>
    <property type="match status" value="1"/>
</dbReference>
<keyword evidence="15" id="KW-0325">Glycoprotein</keyword>
<dbReference type="Gene3D" id="3.40.630.10">
    <property type="entry name" value="Zn peptidases"/>
    <property type="match status" value="1"/>
</dbReference>
<evidence type="ECO:0000313" key="22">
    <source>
        <dbReference type="Proteomes" id="UP000694569"/>
    </source>
</evidence>
<dbReference type="Pfam" id="PF02244">
    <property type="entry name" value="Propep_M14"/>
    <property type="match status" value="1"/>
</dbReference>
<dbReference type="OrthoDB" id="3626597at2759"/>
<dbReference type="Ensembl" id="ENSLLET00000046041.1">
    <property type="protein sequence ID" value="ENSLLEP00000044266.1"/>
    <property type="gene ID" value="ENSLLEG00000028099.1"/>
</dbReference>
<keyword evidence="22" id="KW-1185">Reference proteome</keyword>
<evidence type="ECO:0000256" key="5">
    <source>
        <dbReference type="ARBA" id="ARBA00022622"/>
    </source>
</evidence>
<evidence type="ECO:0000256" key="15">
    <source>
        <dbReference type="ARBA" id="ARBA00023180"/>
    </source>
</evidence>
<proteinExistence type="inferred from homology"/>
<keyword evidence="9" id="KW-0732">Signal</keyword>
<dbReference type="SUPFAM" id="SSF54897">
    <property type="entry name" value="Protease propeptides/inhibitors"/>
    <property type="match status" value="1"/>
</dbReference>
<comment type="subcellular location">
    <subcellularLocation>
        <location evidence="2">Apical cell membrane</location>
        <topology evidence="2">Lipid-anchor</topology>
        <topology evidence="2">GPI-anchor</topology>
    </subcellularLocation>
</comment>
<dbReference type="SMART" id="SM00631">
    <property type="entry name" value="Zn_pept"/>
    <property type="match status" value="1"/>
</dbReference>
<dbReference type="InterPro" id="IPR036990">
    <property type="entry name" value="M14A-like_propep"/>
</dbReference>
<dbReference type="PRINTS" id="PR00765">
    <property type="entry name" value="CRBOXYPTASEA"/>
</dbReference>
<dbReference type="InterPro" id="IPR003146">
    <property type="entry name" value="M14A_act_pep"/>
</dbReference>
<keyword evidence="7" id="KW-0645">Protease</keyword>
<evidence type="ECO:0000256" key="9">
    <source>
        <dbReference type="ARBA" id="ARBA00022729"/>
    </source>
</evidence>
<comment type="function">
    <text evidence="17">Carboxypeptidase which preferentially cleaves C-terminal acidic residues from peptides and proteins. Can also cleave C-terminal hydrophobic amino acids, with a preference for small residues over large residues.</text>
</comment>
<reference evidence="21" key="2">
    <citation type="submission" date="2025-09" db="UniProtKB">
        <authorList>
            <consortium name="Ensembl"/>
        </authorList>
    </citation>
    <scope>IDENTIFICATION</scope>
</reference>
<evidence type="ECO:0000256" key="1">
    <source>
        <dbReference type="ARBA" id="ARBA00001947"/>
    </source>
</evidence>
<evidence type="ECO:0000256" key="3">
    <source>
        <dbReference type="ARBA" id="ARBA00005988"/>
    </source>
</evidence>
<dbReference type="PANTHER" id="PTHR11705:SF151">
    <property type="entry name" value="CARBOXYPEPTIDASE O"/>
    <property type="match status" value="1"/>
</dbReference>